<keyword evidence="1" id="KW-0732">Signal</keyword>
<evidence type="ECO:0000313" key="2">
    <source>
        <dbReference type="EMBL" id="MDR6234030.1"/>
    </source>
</evidence>
<evidence type="ECO:0000256" key="1">
    <source>
        <dbReference type="SAM" id="SignalP"/>
    </source>
</evidence>
<organism evidence="2 3">
    <name type="scientific">Pseudomonas oryzihabitans</name>
    <dbReference type="NCBI Taxonomy" id="47885"/>
    <lineage>
        <taxon>Bacteria</taxon>
        <taxon>Pseudomonadati</taxon>
        <taxon>Pseudomonadota</taxon>
        <taxon>Gammaproteobacteria</taxon>
        <taxon>Pseudomonadales</taxon>
        <taxon>Pseudomonadaceae</taxon>
        <taxon>Pseudomonas</taxon>
    </lineage>
</organism>
<evidence type="ECO:0008006" key="4">
    <source>
        <dbReference type="Google" id="ProtNLM"/>
    </source>
</evidence>
<gene>
    <name evidence="2" type="ORF">QE440_001771</name>
</gene>
<dbReference type="EMBL" id="JAVJAF010000001">
    <property type="protein sequence ID" value="MDR6234030.1"/>
    <property type="molecule type" value="Genomic_DNA"/>
</dbReference>
<sequence length="109" mass="11992">MRYLLTSSVTLFLSSPVLAEDTTLAQATNAVRPAVEAATNHTQKSILQTWAGGKGPLADGAKRVLASIEHQERIDNRGPRRSMRECIKPNSVIDDDVKECMDGLREKGW</sequence>
<reference evidence="2" key="1">
    <citation type="submission" date="2023-08" db="EMBL/GenBank/DDBJ databases">
        <title>Functional and genomic diversity of the sorghum phyllosphere microbiome.</title>
        <authorList>
            <person name="Shade A."/>
        </authorList>
    </citation>
    <scope>NUCLEOTIDE SEQUENCE</scope>
    <source>
        <strain evidence="2">SORGH_AS_0201</strain>
    </source>
</reference>
<evidence type="ECO:0000313" key="3">
    <source>
        <dbReference type="Proteomes" id="UP001268036"/>
    </source>
</evidence>
<protein>
    <recommendedName>
        <fullName evidence="4">UrcA family protein</fullName>
    </recommendedName>
</protein>
<accession>A0AAJ2EZ66</accession>
<dbReference type="Proteomes" id="UP001268036">
    <property type="component" value="Unassembled WGS sequence"/>
</dbReference>
<name>A0AAJ2EZ66_9PSED</name>
<proteinExistence type="predicted"/>
<feature type="chain" id="PRO_5042478370" description="UrcA family protein" evidence="1">
    <location>
        <begin position="20"/>
        <end position="109"/>
    </location>
</feature>
<feature type="signal peptide" evidence="1">
    <location>
        <begin position="1"/>
        <end position="19"/>
    </location>
</feature>
<comment type="caution">
    <text evidence="2">The sequence shown here is derived from an EMBL/GenBank/DDBJ whole genome shotgun (WGS) entry which is preliminary data.</text>
</comment>
<dbReference type="RefSeq" id="WP_309757425.1">
    <property type="nucleotide sequence ID" value="NZ_JAVJAF010000001.1"/>
</dbReference>
<dbReference type="AlphaFoldDB" id="A0AAJ2EZ66"/>